<comment type="caution">
    <text evidence="1">The sequence shown here is derived from an EMBL/GenBank/DDBJ whole genome shotgun (WGS) entry which is preliminary data.</text>
</comment>
<evidence type="ECO:0000313" key="2">
    <source>
        <dbReference type="Proteomes" id="UP000242146"/>
    </source>
</evidence>
<organism evidence="1 2">
    <name type="scientific">Hesseltinella vesiculosa</name>
    <dbReference type="NCBI Taxonomy" id="101127"/>
    <lineage>
        <taxon>Eukaryota</taxon>
        <taxon>Fungi</taxon>
        <taxon>Fungi incertae sedis</taxon>
        <taxon>Mucoromycota</taxon>
        <taxon>Mucoromycotina</taxon>
        <taxon>Mucoromycetes</taxon>
        <taxon>Mucorales</taxon>
        <taxon>Cunninghamellaceae</taxon>
        <taxon>Hesseltinella</taxon>
    </lineage>
</organism>
<gene>
    <name evidence="1" type="ORF">DM01DRAFT_1344988</name>
</gene>
<keyword evidence="2" id="KW-1185">Reference proteome</keyword>
<dbReference type="EMBL" id="MCGT01000010">
    <property type="protein sequence ID" value="ORX56383.1"/>
    <property type="molecule type" value="Genomic_DNA"/>
</dbReference>
<proteinExistence type="predicted"/>
<dbReference type="AlphaFoldDB" id="A0A1X2GL47"/>
<reference evidence="1 2" key="1">
    <citation type="submission" date="2016-07" db="EMBL/GenBank/DDBJ databases">
        <title>Pervasive Adenine N6-methylation of Active Genes in Fungi.</title>
        <authorList>
            <consortium name="DOE Joint Genome Institute"/>
            <person name="Mondo S.J."/>
            <person name="Dannebaum R.O."/>
            <person name="Kuo R.C."/>
            <person name="Labutti K."/>
            <person name="Haridas S."/>
            <person name="Kuo A."/>
            <person name="Salamov A."/>
            <person name="Ahrendt S.R."/>
            <person name="Lipzen A."/>
            <person name="Sullivan W."/>
            <person name="Andreopoulos W.B."/>
            <person name="Clum A."/>
            <person name="Lindquist E."/>
            <person name="Daum C."/>
            <person name="Ramamoorthy G.K."/>
            <person name="Gryganskyi A."/>
            <person name="Culley D."/>
            <person name="Magnuson J.K."/>
            <person name="James T.Y."/>
            <person name="O'Malley M.A."/>
            <person name="Stajich J.E."/>
            <person name="Spatafora J.W."/>
            <person name="Visel A."/>
            <person name="Grigoriev I.V."/>
        </authorList>
    </citation>
    <scope>NUCLEOTIDE SEQUENCE [LARGE SCALE GENOMIC DNA]</scope>
    <source>
        <strain evidence="1 2">NRRL 3301</strain>
    </source>
</reference>
<sequence>MTYDQFDQDLQAPREYLQGFNDTEMLLTLSLALKYRHIHQSCTSCGASTLEIHKVGSVPCMAQLFPLPPQDIAGNIARDQFKLQANLLHGVVERLQLFVNPNIAKLANFDKSLIKQNGFYSFSQLIRGGHTTTSLQSFGPSLQSF</sequence>
<accession>A0A1X2GL47</accession>
<name>A0A1X2GL47_9FUNG</name>
<protein>
    <submittedName>
        <fullName evidence="1">Uncharacterized protein</fullName>
    </submittedName>
</protein>
<evidence type="ECO:0000313" key="1">
    <source>
        <dbReference type="EMBL" id="ORX56383.1"/>
    </source>
</evidence>
<dbReference type="Proteomes" id="UP000242146">
    <property type="component" value="Unassembled WGS sequence"/>
</dbReference>